<feature type="transmembrane region" description="Helical" evidence="10">
    <location>
        <begin position="218"/>
        <end position="240"/>
    </location>
</feature>
<sequence>MLQIITGFGFFSGMSYPFRLLGLFVSNPSLLSYIIVPILVNIVVGIFLYIGLFFFGWEITELLTDSLLNRLDLLLADLPSWLNGLDYLVIFLAWLIRIILSVLLLILTGFILVQFGVLLAAPWYGSLSEKIEKIKTDNIEIIEVGIVRDIWRAILFELKKIVLMLSCGILIFFLSFLPVIGAIISTVGGLTVTGNLICLDFFDAALERRRLKFRKKVALVWKTFPASAGFAAICLLLISVPFINLITIPFCVGSGTLFVCDRILPCPP</sequence>
<proteinExistence type="predicted"/>
<dbReference type="GO" id="GO:0000103">
    <property type="term" value="P:sulfate assimilation"/>
    <property type="evidence" value="ECO:0007669"/>
    <property type="project" value="TreeGrafter"/>
</dbReference>
<evidence type="ECO:0000256" key="7">
    <source>
        <dbReference type="ARBA" id="ARBA00022989"/>
    </source>
</evidence>
<evidence type="ECO:0000256" key="10">
    <source>
        <dbReference type="SAM" id="Phobius"/>
    </source>
</evidence>
<keyword evidence="9 10" id="KW-0472">Membrane</keyword>
<keyword evidence="6 10" id="KW-0812">Transmembrane</keyword>
<evidence type="ECO:0000256" key="1">
    <source>
        <dbReference type="ARBA" id="ARBA00004141"/>
    </source>
</evidence>
<dbReference type="InterPro" id="IPR050480">
    <property type="entry name" value="CysZ-like"/>
</dbReference>
<reference evidence="11" key="2">
    <citation type="submission" date="2005-06" db="EMBL/GenBank/DDBJ databases">
        <title>Sequencing of the draft genome and assembly of Crocosphaera watsonii WH 8501.</title>
        <authorList>
            <consortium name="US DOE Joint Genome Institute (JGI-PGF)"/>
            <person name="Copeland A."/>
            <person name="Lucas S."/>
            <person name="Lapidus A."/>
            <person name="Barry K."/>
            <person name="Detter C."/>
            <person name="Glavina T."/>
            <person name="Hammon N."/>
            <person name="Israni S."/>
            <person name="Pitluck S."/>
            <person name="Richardson P."/>
        </authorList>
    </citation>
    <scope>NUCLEOTIDE SEQUENCE [LARGE SCALE GENOMIC DNA]</scope>
    <source>
        <strain evidence="11">WH 8501</strain>
    </source>
</reference>
<dbReference type="EMBL" id="AADV02000032">
    <property type="protein sequence ID" value="EAM50281.1"/>
    <property type="molecule type" value="Genomic_DNA"/>
</dbReference>
<feature type="transmembrane region" description="Helical" evidence="10">
    <location>
        <begin position="30"/>
        <end position="57"/>
    </location>
</feature>
<dbReference type="OrthoDB" id="457368at2"/>
<evidence type="ECO:0000256" key="3">
    <source>
        <dbReference type="ARBA" id="ARBA00022475"/>
    </source>
</evidence>
<dbReference type="Proteomes" id="UP000003922">
    <property type="component" value="Unassembled WGS sequence"/>
</dbReference>
<dbReference type="KEGG" id="cwa:CwatDRAFT_3159"/>
<evidence type="ECO:0000313" key="12">
    <source>
        <dbReference type="Proteomes" id="UP000003922"/>
    </source>
</evidence>
<dbReference type="InterPro" id="IPR059112">
    <property type="entry name" value="CysZ/EI24"/>
</dbReference>
<keyword evidence="7 10" id="KW-1133">Transmembrane helix</keyword>
<evidence type="ECO:0000256" key="6">
    <source>
        <dbReference type="ARBA" id="ARBA00022692"/>
    </source>
</evidence>
<feature type="transmembrane region" description="Helical" evidence="10">
    <location>
        <begin position="102"/>
        <end position="125"/>
    </location>
</feature>
<dbReference type="GO" id="GO:0009675">
    <property type="term" value="F:high-affinity sulfate:proton symporter activity"/>
    <property type="evidence" value="ECO:0007669"/>
    <property type="project" value="TreeGrafter"/>
</dbReference>
<dbReference type="RefSeq" id="WP_007306063.1">
    <property type="nucleotide sequence ID" value="NZ_AADV02000032.1"/>
</dbReference>
<dbReference type="Pfam" id="PF07264">
    <property type="entry name" value="EI24"/>
    <property type="match status" value="1"/>
</dbReference>
<keyword evidence="5" id="KW-0028">Amino-acid biosynthesis</keyword>
<dbReference type="PANTHER" id="PTHR37468">
    <property type="entry name" value="SULFATE TRANSPORTER CYSZ"/>
    <property type="match status" value="1"/>
</dbReference>
<evidence type="ECO:0000256" key="8">
    <source>
        <dbReference type="ARBA" id="ARBA00023032"/>
    </source>
</evidence>
<evidence type="ECO:0000256" key="9">
    <source>
        <dbReference type="ARBA" id="ARBA00023136"/>
    </source>
</evidence>
<dbReference type="GO" id="GO:0005886">
    <property type="term" value="C:plasma membrane"/>
    <property type="evidence" value="ECO:0007669"/>
    <property type="project" value="TreeGrafter"/>
</dbReference>
<comment type="subcellular location">
    <subcellularLocation>
        <location evidence="1">Membrane</location>
        <topology evidence="1">Multi-pass membrane protein</topology>
    </subcellularLocation>
</comment>
<name>Q4C2A1_CROWT</name>
<keyword evidence="3" id="KW-1003">Cell membrane</keyword>
<feature type="transmembrane region" description="Helical" evidence="10">
    <location>
        <begin position="78"/>
        <end position="96"/>
    </location>
</feature>
<reference evidence="11" key="3">
    <citation type="submission" date="2016-12" db="EMBL/GenBank/DDBJ databases">
        <title>Annotation of the draft genome assembly of Crocosphaera watsonii WH 8501.</title>
        <authorList>
            <consortium name="US DOE Joint Genome Institute (JGI-ORNL)"/>
            <person name="Larimer F."/>
            <person name="Land M."/>
        </authorList>
    </citation>
    <scope>NUCLEOTIDE SEQUENCE</scope>
    <source>
        <strain evidence="11">WH 8501</strain>
    </source>
</reference>
<evidence type="ECO:0000256" key="2">
    <source>
        <dbReference type="ARBA" id="ARBA00022448"/>
    </source>
</evidence>
<evidence type="ECO:0000313" key="11">
    <source>
        <dbReference type="EMBL" id="EAM50281.1"/>
    </source>
</evidence>
<reference evidence="11" key="1">
    <citation type="submission" date="2004-02" db="EMBL/GenBank/DDBJ databases">
        <authorList>
            <consortium name="DOE Joint Genome Institute"/>
        </authorList>
    </citation>
    <scope>NUCLEOTIDE SEQUENCE [LARGE SCALE GENOMIC DNA]</scope>
    <source>
        <strain evidence="11">WH 8501</strain>
    </source>
</reference>
<protein>
    <recommendedName>
        <fullName evidence="13">Integral membrane protein</fullName>
    </recommendedName>
</protein>
<evidence type="ECO:0000256" key="5">
    <source>
        <dbReference type="ARBA" id="ARBA00022605"/>
    </source>
</evidence>
<dbReference type="GO" id="GO:0019344">
    <property type="term" value="P:cysteine biosynthetic process"/>
    <property type="evidence" value="ECO:0007669"/>
    <property type="project" value="TreeGrafter"/>
</dbReference>
<keyword evidence="4" id="KW-0997">Cell inner membrane</keyword>
<comment type="caution">
    <text evidence="11">The sequence shown here is derived from an EMBL/GenBank/DDBJ whole genome shotgun (WGS) entry which is preliminary data.</text>
</comment>
<organism evidence="11 12">
    <name type="scientific">Crocosphaera watsonii WH 8501</name>
    <dbReference type="NCBI Taxonomy" id="165597"/>
    <lineage>
        <taxon>Bacteria</taxon>
        <taxon>Bacillati</taxon>
        <taxon>Cyanobacteriota</taxon>
        <taxon>Cyanophyceae</taxon>
        <taxon>Oscillatoriophycideae</taxon>
        <taxon>Chroococcales</taxon>
        <taxon>Aphanothecaceae</taxon>
        <taxon>Crocosphaera</taxon>
    </lineage>
</organism>
<keyword evidence="8" id="KW-0764">Sulfate transport</keyword>
<evidence type="ECO:0008006" key="13">
    <source>
        <dbReference type="Google" id="ProtNLM"/>
    </source>
</evidence>
<keyword evidence="12" id="KW-1185">Reference proteome</keyword>
<dbReference type="PANTHER" id="PTHR37468:SF1">
    <property type="entry name" value="SULFATE TRANSPORTER CYSZ"/>
    <property type="match status" value="1"/>
</dbReference>
<keyword evidence="2" id="KW-0813">Transport</keyword>
<feature type="transmembrane region" description="Helical" evidence="10">
    <location>
        <begin position="161"/>
        <end position="181"/>
    </location>
</feature>
<dbReference type="AlphaFoldDB" id="Q4C2A1"/>
<accession>Q4C2A1</accession>
<gene>
    <name evidence="11" type="ORF">CwatDRAFT_3159</name>
</gene>
<evidence type="ECO:0000256" key="4">
    <source>
        <dbReference type="ARBA" id="ARBA00022519"/>
    </source>
</evidence>